<accession>A0A0C3IBX4</accession>
<evidence type="ECO:0000313" key="2">
    <source>
        <dbReference type="EMBL" id="KIN94562.1"/>
    </source>
</evidence>
<dbReference type="AlphaFoldDB" id="A0A0C3IBX4"/>
<evidence type="ECO:0000313" key="3">
    <source>
        <dbReference type="Proteomes" id="UP000054217"/>
    </source>
</evidence>
<dbReference type="Proteomes" id="UP000054217">
    <property type="component" value="Unassembled WGS sequence"/>
</dbReference>
<dbReference type="InParanoid" id="A0A0C3IBX4"/>
<proteinExistence type="predicted"/>
<dbReference type="HOGENOM" id="CLU_1066038_0_0_1"/>
<organism evidence="2 3">
    <name type="scientific">Pisolithus tinctorius Marx 270</name>
    <dbReference type="NCBI Taxonomy" id="870435"/>
    <lineage>
        <taxon>Eukaryota</taxon>
        <taxon>Fungi</taxon>
        <taxon>Dikarya</taxon>
        <taxon>Basidiomycota</taxon>
        <taxon>Agaricomycotina</taxon>
        <taxon>Agaricomycetes</taxon>
        <taxon>Agaricomycetidae</taxon>
        <taxon>Boletales</taxon>
        <taxon>Sclerodermatineae</taxon>
        <taxon>Pisolithaceae</taxon>
        <taxon>Pisolithus</taxon>
    </lineage>
</organism>
<keyword evidence="3" id="KW-1185">Reference proteome</keyword>
<name>A0A0C3IBX4_PISTI</name>
<protein>
    <submittedName>
        <fullName evidence="2">Uncharacterized protein</fullName>
    </submittedName>
</protein>
<gene>
    <name evidence="2" type="ORF">M404DRAFT_34902</name>
</gene>
<dbReference type="EMBL" id="KN832093">
    <property type="protein sequence ID" value="KIN94562.1"/>
    <property type="molecule type" value="Genomic_DNA"/>
</dbReference>
<feature type="region of interest" description="Disordered" evidence="1">
    <location>
        <begin position="49"/>
        <end position="68"/>
    </location>
</feature>
<evidence type="ECO:0000256" key="1">
    <source>
        <dbReference type="SAM" id="MobiDB-lite"/>
    </source>
</evidence>
<feature type="region of interest" description="Disordered" evidence="1">
    <location>
        <begin position="179"/>
        <end position="198"/>
    </location>
</feature>
<feature type="compositionally biased region" description="Polar residues" evidence="1">
    <location>
        <begin position="180"/>
        <end position="198"/>
    </location>
</feature>
<reference evidence="2 3" key="1">
    <citation type="submission" date="2014-04" db="EMBL/GenBank/DDBJ databases">
        <authorList>
            <consortium name="DOE Joint Genome Institute"/>
            <person name="Kuo A."/>
            <person name="Kohler A."/>
            <person name="Costa M.D."/>
            <person name="Nagy L.G."/>
            <person name="Floudas D."/>
            <person name="Copeland A."/>
            <person name="Barry K.W."/>
            <person name="Cichocki N."/>
            <person name="Veneault-Fourrey C."/>
            <person name="LaButti K."/>
            <person name="Lindquist E.A."/>
            <person name="Lipzen A."/>
            <person name="Lundell T."/>
            <person name="Morin E."/>
            <person name="Murat C."/>
            <person name="Sun H."/>
            <person name="Tunlid A."/>
            <person name="Henrissat B."/>
            <person name="Grigoriev I.V."/>
            <person name="Hibbett D.S."/>
            <person name="Martin F."/>
            <person name="Nordberg H.P."/>
            <person name="Cantor M.N."/>
            <person name="Hua S.X."/>
        </authorList>
    </citation>
    <scope>NUCLEOTIDE SEQUENCE [LARGE SCALE GENOMIC DNA]</scope>
    <source>
        <strain evidence="2 3">Marx 270</strain>
    </source>
</reference>
<sequence length="261" mass="28146">MPLILYHLGFPVSADFFDEPVTSAPSRSSEDDLPPRIDVTDAPECVAATDATATGPERESIDSTPEIPIPASFDLGAIRRVIGESQHRPEDLHIPQPGLVQAQAKSTPPPVAWPTISAPQSPFPLSEDLTPPHDGVVSNRIQNILGSLNTRFASTLSLRGGGAGDDNDKAGISEDDDVVRSTSTFNSPRNSPGISSSAADEPIWISNEESGKLDRYNWRSETHLGCRATCFRVRRLTSLIGLTQRYVIASASLSFGRWMGQ</sequence>
<reference evidence="3" key="2">
    <citation type="submission" date="2015-01" db="EMBL/GenBank/DDBJ databases">
        <title>Evolutionary Origins and Diversification of the Mycorrhizal Mutualists.</title>
        <authorList>
            <consortium name="DOE Joint Genome Institute"/>
            <consortium name="Mycorrhizal Genomics Consortium"/>
            <person name="Kohler A."/>
            <person name="Kuo A."/>
            <person name="Nagy L.G."/>
            <person name="Floudas D."/>
            <person name="Copeland A."/>
            <person name="Barry K.W."/>
            <person name="Cichocki N."/>
            <person name="Veneault-Fourrey C."/>
            <person name="LaButti K."/>
            <person name="Lindquist E.A."/>
            <person name="Lipzen A."/>
            <person name="Lundell T."/>
            <person name="Morin E."/>
            <person name="Murat C."/>
            <person name="Riley R."/>
            <person name="Ohm R."/>
            <person name="Sun H."/>
            <person name="Tunlid A."/>
            <person name="Henrissat B."/>
            <person name="Grigoriev I.V."/>
            <person name="Hibbett D.S."/>
            <person name="Martin F."/>
        </authorList>
    </citation>
    <scope>NUCLEOTIDE SEQUENCE [LARGE SCALE GENOMIC DNA]</scope>
    <source>
        <strain evidence="3">Marx 270</strain>
    </source>
</reference>